<name>A0A3P7M4M8_DIBLA</name>
<gene>
    <name evidence="2" type="ORF">DILT_LOCUS13273</name>
</gene>
<dbReference type="Proteomes" id="UP000281553">
    <property type="component" value="Unassembled WGS sequence"/>
</dbReference>
<evidence type="ECO:0000313" key="2">
    <source>
        <dbReference type="EMBL" id="VDN18817.1"/>
    </source>
</evidence>
<evidence type="ECO:0000256" key="1">
    <source>
        <dbReference type="SAM" id="MobiDB-lite"/>
    </source>
</evidence>
<feature type="region of interest" description="Disordered" evidence="1">
    <location>
        <begin position="1"/>
        <end position="40"/>
    </location>
</feature>
<evidence type="ECO:0000313" key="3">
    <source>
        <dbReference type="Proteomes" id="UP000281553"/>
    </source>
</evidence>
<proteinExistence type="predicted"/>
<organism evidence="2 3">
    <name type="scientific">Dibothriocephalus latus</name>
    <name type="common">Fish tapeworm</name>
    <name type="synonym">Diphyllobothrium latum</name>
    <dbReference type="NCBI Taxonomy" id="60516"/>
    <lineage>
        <taxon>Eukaryota</taxon>
        <taxon>Metazoa</taxon>
        <taxon>Spiralia</taxon>
        <taxon>Lophotrochozoa</taxon>
        <taxon>Platyhelminthes</taxon>
        <taxon>Cestoda</taxon>
        <taxon>Eucestoda</taxon>
        <taxon>Diphyllobothriidea</taxon>
        <taxon>Diphyllobothriidae</taxon>
        <taxon>Dibothriocephalus</taxon>
    </lineage>
</organism>
<accession>A0A3P7M4M8</accession>
<keyword evidence="3" id="KW-1185">Reference proteome</keyword>
<dbReference type="EMBL" id="UYRU01069545">
    <property type="protein sequence ID" value="VDN18817.1"/>
    <property type="molecule type" value="Genomic_DNA"/>
</dbReference>
<reference evidence="2 3" key="1">
    <citation type="submission" date="2018-11" db="EMBL/GenBank/DDBJ databases">
        <authorList>
            <consortium name="Pathogen Informatics"/>
        </authorList>
    </citation>
    <scope>NUCLEOTIDE SEQUENCE [LARGE SCALE GENOMIC DNA]</scope>
</reference>
<feature type="compositionally biased region" description="Polar residues" evidence="1">
    <location>
        <begin position="1"/>
        <end position="12"/>
    </location>
</feature>
<dbReference type="AlphaFoldDB" id="A0A3P7M4M8"/>
<protein>
    <submittedName>
        <fullName evidence="2">Uncharacterized protein</fullName>
    </submittedName>
</protein>
<sequence>MTSGNEGKTNATGVEKQDEGQTVPVVKGDTDQQVPSASARGATTVVAAVGYEPTPFRMRVTTPSVVFFHKPIRQALNARSATPAGH</sequence>